<dbReference type="PANTHER" id="PTHR42057">
    <property type="entry name" value="F-BOX DOMAIN PROTEIN (AFU_ORTHOLOGUE AFUA_4G00200)"/>
    <property type="match status" value="1"/>
</dbReference>
<dbReference type="AlphaFoldDB" id="A0A6A5VTK3"/>
<dbReference type="OrthoDB" id="3140657at2759"/>
<reference evidence="1" key="1">
    <citation type="journal article" date="2020" name="Stud. Mycol.">
        <title>101 Dothideomycetes genomes: a test case for predicting lifestyles and emergence of pathogens.</title>
        <authorList>
            <person name="Haridas S."/>
            <person name="Albert R."/>
            <person name="Binder M."/>
            <person name="Bloem J."/>
            <person name="Labutti K."/>
            <person name="Salamov A."/>
            <person name="Andreopoulos B."/>
            <person name="Baker S."/>
            <person name="Barry K."/>
            <person name="Bills G."/>
            <person name="Bluhm B."/>
            <person name="Cannon C."/>
            <person name="Castanera R."/>
            <person name="Culley D."/>
            <person name="Daum C."/>
            <person name="Ezra D."/>
            <person name="Gonzalez J."/>
            <person name="Henrissat B."/>
            <person name="Kuo A."/>
            <person name="Liang C."/>
            <person name="Lipzen A."/>
            <person name="Lutzoni F."/>
            <person name="Magnuson J."/>
            <person name="Mondo S."/>
            <person name="Nolan M."/>
            <person name="Ohm R."/>
            <person name="Pangilinan J."/>
            <person name="Park H.-J."/>
            <person name="Ramirez L."/>
            <person name="Alfaro M."/>
            <person name="Sun H."/>
            <person name="Tritt A."/>
            <person name="Yoshinaga Y."/>
            <person name="Zwiers L.-H."/>
            <person name="Turgeon B."/>
            <person name="Goodwin S."/>
            <person name="Spatafora J."/>
            <person name="Crous P."/>
            <person name="Grigoriev I."/>
        </authorList>
    </citation>
    <scope>NUCLEOTIDE SEQUENCE</scope>
    <source>
        <strain evidence="1">CBS 107.79</strain>
    </source>
</reference>
<dbReference type="PANTHER" id="PTHR42057:SF2">
    <property type="entry name" value="F-BOX DOMAIN PROTEIN (AFU_ORTHOLOGUE AFUA_4G00200)-RELATED"/>
    <property type="match status" value="1"/>
</dbReference>
<keyword evidence="2" id="KW-1185">Reference proteome</keyword>
<protein>
    <submittedName>
        <fullName evidence="1">Uncharacterized protein</fullName>
    </submittedName>
</protein>
<evidence type="ECO:0000313" key="2">
    <source>
        <dbReference type="Proteomes" id="UP000800036"/>
    </source>
</evidence>
<sequence>MEKVERYTRLPTVTKNGHDLPQNDLFQRRIFAISPFIPTSMLDGFLNLIYASVHFAQLKTLALGQFIFSHDHQFEWIISHAETLQELYLDHCSILYQYGAGQRRDEWLDKEGYPITDPNPGISGQGNQILTFGSYATRWHDIFGLFSVSLSHLHTFRFGTSPQWKFDVSSRYDDGSSGMPVIPWKAECDLTYELFQERYVMWSDWSGDYFSHWKFFTNDVDEQRYLQLGEEPYKQLEQYPACTLEDERALRAFLKKLGVCEDTRIHVVEA</sequence>
<name>A0A6A5VTK3_9PLEO</name>
<accession>A0A6A5VTK3</accession>
<proteinExistence type="predicted"/>
<dbReference type="Proteomes" id="UP000800036">
    <property type="component" value="Unassembled WGS sequence"/>
</dbReference>
<evidence type="ECO:0000313" key="1">
    <source>
        <dbReference type="EMBL" id="KAF1980235.1"/>
    </source>
</evidence>
<dbReference type="EMBL" id="ML976656">
    <property type="protein sequence ID" value="KAF1980235.1"/>
    <property type="molecule type" value="Genomic_DNA"/>
</dbReference>
<gene>
    <name evidence="1" type="ORF">BU23DRAFT_4966</name>
</gene>
<organism evidence="1 2">
    <name type="scientific">Bimuria novae-zelandiae CBS 107.79</name>
    <dbReference type="NCBI Taxonomy" id="1447943"/>
    <lineage>
        <taxon>Eukaryota</taxon>
        <taxon>Fungi</taxon>
        <taxon>Dikarya</taxon>
        <taxon>Ascomycota</taxon>
        <taxon>Pezizomycotina</taxon>
        <taxon>Dothideomycetes</taxon>
        <taxon>Pleosporomycetidae</taxon>
        <taxon>Pleosporales</taxon>
        <taxon>Massarineae</taxon>
        <taxon>Didymosphaeriaceae</taxon>
        <taxon>Bimuria</taxon>
    </lineage>
</organism>